<reference evidence="7 9" key="1">
    <citation type="submission" date="2016-02" db="EMBL/GenBank/DDBJ databases">
        <authorList>
            <person name="Strepis N."/>
        </authorList>
    </citation>
    <scope>NUCLEOTIDE SEQUENCE [LARGE SCALE GENOMIC DNA]</scope>
    <source>
        <strain evidence="7">Trichococcus flocculiformis</strain>
    </source>
</reference>
<evidence type="ECO:0000259" key="5">
    <source>
        <dbReference type="SMART" id="SM00287"/>
    </source>
</evidence>
<proteinExistence type="predicted"/>
<dbReference type="Pfam" id="PF01510">
    <property type="entry name" value="Amidase_2"/>
    <property type="match status" value="1"/>
</dbReference>
<evidence type="ECO:0000313" key="7">
    <source>
        <dbReference type="EMBL" id="CZQ83309.1"/>
    </source>
</evidence>
<dbReference type="Gene3D" id="3.40.80.10">
    <property type="entry name" value="Peptidoglycan recognition protein-like"/>
    <property type="match status" value="1"/>
</dbReference>
<organism evidence="8 10">
    <name type="scientific">Trichococcus flocculiformis</name>
    <dbReference type="NCBI Taxonomy" id="82803"/>
    <lineage>
        <taxon>Bacteria</taxon>
        <taxon>Bacillati</taxon>
        <taxon>Bacillota</taxon>
        <taxon>Bacilli</taxon>
        <taxon>Lactobacillales</taxon>
        <taxon>Carnobacteriaceae</taxon>
        <taxon>Trichococcus</taxon>
    </lineage>
</organism>
<evidence type="ECO:0000313" key="10">
    <source>
        <dbReference type="Proteomes" id="UP000199686"/>
    </source>
</evidence>
<dbReference type="Proteomes" id="UP000199686">
    <property type="component" value="Unassembled WGS sequence"/>
</dbReference>
<dbReference type="InterPro" id="IPR003646">
    <property type="entry name" value="SH3-like_bac-type"/>
</dbReference>
<evidence type="ECO:0000256" key="3">
    <source>
        <dbReference type="ARBA" id="ARBA00022801"/>
    </source>
</evidence>
<dbReference type="InterPro" id="IPR036505">
    <property type="entry name" value="Amidase/PGRP_sf"/>
</dbReference>
<protein>
    <recommendedName>
        <fullName evidence="2">N-acetylmuramoyl-L-alanine amidase</fullName>
        <ecNumber evidence="2">3.5.1.28</ecNumber>
    </recommendedName>
</protein>
<dbReference type="CDD" id="cd06583">
    <property type="entry name" value="PGRP"/>
    <property type="match status" value="1"/>
</dbReference>
<dbReference type="Gene3D" id="2.30.30.40">
    <property type="entry name" value="SH3 Domains"/>
    <property type="match status" value="1"/>
</dbReference>
<evidence type="ECO:0000256" key="4">
    <source>
        <dbReference type="ARBA" id="ARBA00023316"/>
    </source>
</evidence>
<evidence type="ECO:0000259" key="6">
    <source>
        <dbReference type="SMART" id="SM00644"/>
    </source>
</evidence>
<comment type="catalytic activity">
    <reaction evidence="1">
        <text>Hydrolyzes the link between N-acetylmuramoyl residues and L-amino acid residues in certain cell-wall glycopeptides.</text>
        <dbReference type="EC" id="3.5.1.28"/>
    </reaction>
</comment>
<feature type="domain" description="N-acetylmuramoyl-L-alanine amidase" evidence="6">
    <location>
        <begin position="15"/>
        <end position="144"/>
    </location>
</feature>
<dbReference type="PANTHER" id="PTHR30417">
    <property type="entry name" value="N-ACETYLMURAMOYL-L-ALANINE AMIDASE AMID"/>
    <property type="match status" value="1"/>
</dbReference>
<dbReference type="Proteomes" id="UP000195947">
    <property type="component" value="Unassembled WGS sequence"/>
</dbReference>
<sequence>MAYTIIDRRADALGGQRKDRALSAITTIGWHYTAVLRKNRAFITNHEAYWRDTLGWNRGGYHFYIDADGNIYQNYDYERITWGVKDNNWYVVHISVEAGNGNDYSQAQIDAREWLTRKIMADLNIPASKVKGHWEIYNNTSCPGYTKAQMDAFRAKLAQPAGSAAAAAPVAPVQVAPAPTPAPASKWVSESGTFAPDFAINVRSAPNTSGAIVATYNKGQSVRYDSYYNDGHYVWIHYKSYSGYDRYMVCRENGRAWGRFY</sequence>
<dbReference type="InterPro" id="IPR051206">
    <property type="entry name" value="NAMLAA_amidase_2"/>
</dbReference>
<dbReference type="AlphaFoldDB" id="A0AB38BGY6"/>
<dbReference type="InterPro" id="IPR002502">
    <property type="entry name" value="Amidase_domain"/>
</dbReference>
<reference evidence="8 10" key="2">
    <citation type="submission" date="2016-10" db="EMBL/GenBank/DDBJ databases">
        <authorList>
            <person name="Varghese N."/>
            <person name="Submissions S."/>
        </authorList>
    </citation>
    <scope>NUCLEOTIDE SEQUENCE [LARGE SCALE GENOMIC DNA]</scope>
    <source>
        <strain evidence="8 10">DSM 2094</strain>
    </source>
</reference>
<evidence type="ECO:0000256" key="2">
    <source>
        <dbReference type="ARBA" id="ARBA00011901"/>
    </source>
</evidence>
<dbReference type="GO" id="GO:0009253">
    <property type="term" value="P:peptidoglycan catabolic process"/>
    <property type="evidence" value="ECO:0007669"/>
    <property type="project" value="InterPro"/>
</dbReference>
<evidence type="ECO:0000313" key="8">
    <source>
        <dbReference type="EMBL" id="SFH70083.1"/>
    </source>
</evidence>
<keyword evidence="9" id="KW-1185">Reference proteome</keyword>
<dbReference type="GO" id="GO:0071555">
    <property type="term" value="P:cell wall organization"/>
    <property type="evidence" value="ECO:0007669"/>
    <property type="project" value="UniProtKB-KW"/>
</dbReference>
<gene>
    <name evidence="8" type="ORF">SAMN04488507_10103</name>
    <name evidence="7" type="ORF">TFLO_376</name>
</gene>
<dbReference type="PANTHER" id="PTHR30417:SF1">
    <property type="entry name" value="N-ACETYLMURAMOYL-L-ALANINE AMIDASE AMID"/>
    <property type="match status" value="1"/>
</dbReference>
<dbReference type="SMART" id="SM00287">
    <property type="entry name" value="SH3b"/>
    <property type="match status" value="1"/>
</dbReference>
<dbReference type="GO" id="GO:0008745">
    <property type="term" value="F:N-acetylmuramoyl-L-alanine amidase activity"/>
    <property type="evidence" value="ECO:0007669"/>
    <property type="project" value="UniProtKB-EC"/>
</dbReference>
<accession>A0AB38BGY6</accession>
<keyword evidence="4" id="KW-0961">Cell wall biogenesis/degradation</keyword>
<dbReference type="EMBL" id="FOQC01000010">
    <property type="protein sequence ID" value="SFH70083.1"/>
    <property type="molecule type" value="Genomic_DNA"/>
</dbReference>
<dbReference type="SUPFAM" id="SSF55846">
    <property type="entry name" value="N-acetylmuramoyl-L-alanine amidase-like"/>
    <property type="match status" value="1"/>
</dbReference>
<dbReference type="SMART" id="SM00644">
    <property type="entry name" value="Ami_2"/>
    <property type="match status" value="1"/>
</dbReference>
<dbReference type="Pfam" id="PF08460">
    <property type="entry name" value="SH3_5"/>
    <property type="match status" value="1"/>
</dbReference>
<evidence type="ECO:0000313" key="9">
    <source>
        <dbReference type="Proteomes" id="UP000195947"/>
    </source>
</evidence>
<keyword evidence="3" id="KW-0378">Hydrolase</keyword>
<dbReference type="RefSeq" id="WP_086988109.1">
    <property type="nucleotide sequence ID" value="NZ_FJMZ01000003.1"/>
</dbReference>
<dbReference type="EMBL" id="FJMZ01000003">
    <property type="protein sequence ID" value="CZQ83309.1"/>
    <property type="molecule type" value="Genomic_DNA"/>
</dbReference>
<comment type="caution">
    <text evidence="8">The sequence shown here is derived from an EMBL/GenBank/DDBJ whole genome shotgun (WGS) entry which is preliminary data.</text>
</comment>
<name>A0AB38BGY6_9LACT</name>
<evidence type="ECO:0000256" key="1">
    <source>
        <dbReference type="ARBA" id="ARBA00001561"/>
    </source>
</evidence>
<dbReference type="GO" id="GO:0009254">
    <property type="term" value="P:peptidoglycan turnover"/>
    <property type="evidence" value="ECO:0007669"/>
    <property type="project" value="TreeGrafter"/>
</dbReference>
<dbReference type="EC" id="3.5.1.28" evidence="2"/>
<feature type="domain" description="SH3b" evidence="5">
    <location>
        <begin position="189"/>
        <end position="253"/>
    </location>
</feature>